<gene>
    <name evidence="2" type="ORF">FHU32_001348</name>
</gene>
<feature type="compositionally biased region" description="Low complexity" evidence="1">
    <location>
        <begin position="499"/>
        <end position="511"/>
    </location>
</feature>
<evidence type="ECO:0000313" key="2">
    <source>
        <dbReference type="EMBL" id="MBB3116121.1"/>
    </source>
</evidence>
<dbReference type="EMBL" id="JACHWT010000005">
    <property type="protein sequence ID" value="MBB3116121.1"/>
    <property type="molecule type" value="Genomic_DNA"/>
</dbReference>
<name>A0A8H9Y9T4_9CORY</name>
<proteinExistence type="predicted"/>
<evidence type="ECO:0000313" key="3">
    <source>
        <dbReference type="Proteomes" id="UP000612712"/>
    </source>
</evidence>
<dbReference type="RefSeq" id="WP_010264280.1">
    <property type="nucleotide sequence ID" value="NZ_AENJ01000007.1"/>
</dbReference>
<sequence>MSLYHYREAASPQSLSHANVVSQALGRPSLGRWDLFIREALQNSWDARDAARTDDGVTFAVEYDELDGPTTEYLREDIFGTGFSRPRGLREALDAPRVPLLVVSDTGTHGLRGPTNAAVAHDGPNDFSSFVREVGRDSAKEVKGGAYGFGKGVFYSASRTHTVLIYTRTTNEHGAREHRLIGVTYDEKFDENNRRYTGKHWWGVETEFRDPDLDATIKYAEPLRDREADTVAARLGMDRHFTADRATGTTVAVVAPDLGDGVEPRKTLEAMARSLTVWAWPHMVHTPDDEDPLTFVVTCCGEPVDVPDPRRDPLLREYVTAYLATRALSPDAPEGWSLHRGTDITTVRSHRPSRRIGLLGVREIGEAAAAGSILGDRTGSLALMRAPRMIVDYQRGYSDPQGRAFVGVFAADNSVDREFAKSEPTAHDGWNYERMDDSDLGEAWRSTRANPVRIALNHIRELLRTWGQDENVTRETRFDSASRQIAADLGGALMGVGGTSTSQPLRSSRPSSGGGTRGNNAAGVRISLELAGLAASGNRVTASFVVSADGPFRRGPVEVSVEPYVATEGPVVTDLSSFTDPPQLLGWVYGDASTAQDVSRSPSPSAETGPVILDPEHRSAVVTVVHPADLAVGLNPEARPVAPTHREPA</sequence>
<feature type="region of interest" description="Disordered" evidence="1">
    <location>
        <begin position="492"/>
        <end position="520"/>
    </location>
</feature>
<organism evidence="2 3">
    <name type="scientific">Corynebacterium bovis DSM 20582 = CIP 54.80</name>
    <dbReference type="NCBI Taxonomy" id="927655"/>
    <lineage>
        <taxon>Bacteria</taxon>
        <taxon>Bacillati</taxon>
        <taxon>Actinomycetota</taxon>
        <taxon>Actinomycetes</taxon>
        <taxon>Mycobacteriales</taxon>
        <taxon>Corynebacteriaceae</taxon>
        <taxon>Corynebacterium</taxon>
    </lineage>
</organism>
<evidence type="ECO:0000256" key="1">
    <source>
        <dbReference type="SAM" id="MobiDB-lite"/>
    </source>
</evidence>
<dbReference type="AlphaFoldDB" id="A0A8H9Y9T4"/>
<reference evidence="2" key="1">
    <citation type="submission" date="2020-08" db="EMBL/GenBank/DDBJ databases">
        <title>Sequencing the genomes of 1000 actinobacteria strains.</title>
        <authorList>
            <person name="Klenk H.-P."/>
        </authorList>
    </citation>
    <scope>NUCLEOTIDE SEQUENCE</scope>
    <source>
        <strain evidence="2">DSM 20582</strain>
    </source>
</reference>
<dbReference type="Proteomes" id="UP000612712">
    <property type="component" value="Unassembled WGS sequence"/>
</dbReference>
<comment type="caution">
    <text evidence="2">The sequence shown here is derived from an EMBL/GenBank/DDBJ whole genome shotgun (WGS) entry which is preliminary data.</text>
</comment>
<protein>
    <submittedName>
        <fullName evidence="2">Uncharacterized protein</fullName>
    </submittedName>
</protein>
<accession>A0A8H9Y9T4</accession>